<dbReference type="AlphaFoldDB" id="A0A1H9CQN8"/>
<evidence type="ECO:0000313" key="2">
    <source>
        <dbReference type="Proteomes" id="UP000199114"/>
    </source>
</evidence>
<name>A0A1H9CQN8_9EURY</name>
<reference evidence="2" key="1">
    <citation type="submission" date="2016-10" db="EMBL/GenBank/DDBJ databases">
        <authorList>
            <person name="Varghese N."/>
            <person name="Submissions S."/>
        </authorList>
    </citation>
    <scope>NUCLEOTIDE SEQUENCE [LARGE SCALE GENOMIC DNA]</scope>
    <source>
        <strain evidence="2">DSM 25055</strain>
    </source>
</reference>
<keyword evidence="2" id="KW-1185">Reference proteome</keyword>
<protein>
    <submittedName>
        <fullName evidence="1">Uncharacterized protein</fullName>
    </submittedName>
</protein>
<dbReference type="EMBL" id="FOFD01000001">
    <property type="protein sequence ID" value="SEQ03495.1"/>
    <property type="molecule type" value="Genomic_DNA"/>
</dbReference>
<proteinExistence type="predicted"/>
<evidence type="ECO:0000313" key="1">
    <source>
        <dbReference type="EMBL" id="SEQ03495.1"/>
    </source>
</evidence>
<accession>A0A1H9CQN8</accession>
<gene>
    <name evidence="1" type="ORF">SAMN04489841_1128</name>
</gene>
<organism evidence="1 2">
    <name type="scientific">Natrinema salaciae</name>
    <dbReference type="NCBI Taxonomy" id="1186196"/>
    <lineage>
        <taxon>Archaea</taxon>
        <taxon>Methanobacteriati</taxon>
        <taxon>Methanobacteriota</taxon>
        <taxon>Stenosarchaea group</taxon>
        <taxon>Halobacteria</taxon>
        <taxon>Halobacteriales</taxon>
        <taxon>Natrialbaceae</taxon>
        <taxon>Natrinema</taxon>
    </lineage>
</organism>
<dbReference type="Proteomes" id="UP000199114">
    <property type="component" value="Unassembled WGS sequence"/>
</dbReference>
<sequence length="46" mass="5566">MFKILHIISACFERIKSFFKKVESRRVIFYKLFFFLFIIAKGCTPT</sequence>